<reference evidence="3 4" key="1">
    <citation type="submission" date="2019-11" db="EMBL/GenBank/DDBJ databases">
        <authorList>
            <person name="He Y."/>
        </authorList>
    </citation>
    <scope>NUCLEOTIDE SEQUENCE [LARGE SCALE GENOMIC DNA]</scope>
    <source>
        <strain evidence="3 4">SCSIO 58843</strain>
    </source>
</reference>
<keyword evidence="3" id="KW-0808">Transferase</keyword>
<protein>
    <submittedName>
        <fullName evidence="3">Acyltransferase family protein</fullName>
    </submittedName>
</protein>
<dbReference type="RefSeq" id="WP_153760761.1">
    <property type="nucleotide sequence ID" value="NZ_CP045851.1"/>
</dbReference>
<dbReference type="GO" id="GO:0016747">
    <property type="term" value="F:acyltransferase activity, transferring groups other than amino-acyl groups"/>
    <property type="evidence" value="ECO:0007669"/>
    <property type="project" value="InterPro"/>
</dbReference>
<accession>A0A5Q2RR84</accession>
<dbReference type="Pfam" id="PF01757">
    <property type="entry name" value="Acyl_transf_3"/>
    <property type="match status" value="1"/>
</dbReference>
<organism evidence="3 4">
    <name type="scientific">Actinomarinicola tropica</name>
    <dbReference type="NCBI Taxonomy" id="2789776"/>
    <lineage>
        <taxon>Bacteria</taxon>
        <taxon>Bacillati</taxon>
        <taxon>Actinomycetota</taxon>
        <taxon>Acidimicrobiia</taxon>
        <taxon>Acidimicrobiales</taxon>
        <taxon>Iamiaceae</taxon>
        <taxon>Actinomarinicola</taxon>
    </lineage>
</organism>
<feature type="transmembrane region" description="Helical" evidence="1">
    <location>
        <begin position="226"/>
        <end position="245"/>
    </location>
</feature>
<evidence type="ECO:0000313" key="3">
    <source>
        <dbReference type="EMBL" id="QGG96657.1"/>
    </source>
</evidence>
<sequence>MVEAGAADGATAAAGGRDRLIDAVRAGSLAVVVVWHWVFTVVVWHADGPHASNPIGYTSGLWAATWLLQVMPLFFFCGGYAHIRTWESAQAKGQHWATFIGRRLRTLAGPALVAVAVVGAGAWALSAYLDVGWAVRGAVLVLSPLWFLIVYLLIVTMVPAGAWLRRRFGHNVIVVGIGAVVWVDLLRFHFGHDGIAWLNMLLVWGLVHQAGFDWPAWRALDRRSAWSLVWGGLIGLSALTNMGLYPRSMVGVPGERFSNMGPPTLCIVALAVFQVGVLLVNRERLERFITGPSAGVWVDRLQRSSMTLFLWHVPAYAVVYAVVWATGWRTPEEPTVRWWLERPFWLVVPAALCVAVAGILAVTRRRSAVADDVAV</sequence>
<dbReference type="Proteomes" id="UP000334019">
    <property type="component" value="Chromosome"/>
</dbReference>
<feature type="transmembrane region" description="Helical" evidence="1">
    <location>
        <begin position="66"/>
        <end position="83"/>
    </location>
</feature>
<dbReference type="AlphaFoldDB" id="A0A5Q2RR84"/>
<gene>
    <name evidence="3" type="ORF">GH723_16995</name>
</gene>
<feature type="transmembrane region" description="Helical" evidence="1">
    <location>
        <begin position="104"/>
        <end position="125"/>
    </location>
</feature>
<keyword evidence="1" id="KW-1133">Transmembrane helix</keyword>
<keyword evidence="3" id="KW-0012">Acyltransferase</keyword>
<feature type="transmembrane region" description="Helical" evidence="1">
    <location>
        <begin position="308"/>
        <end position="328"/>
    </location>
</feature>
<feature type="transmembrane region" description="Helical" evidence="1">
    <location>
        <begin position="26"/>
        <end position="46"/>
    </location>
</feature>
<dbReference type="InterPro" id="IPR002656">
    <property type="entry name" value="Acyl_transf_3_dom"/>
</dbReference>
<keyword evidence="4" id="KW-1185">Reference proteome</keyword>
<evidence type="ECO:0000313" key="4">
    <source>
        <dbReference type="Proteomes" id="UP000334019"/>
    </source>
</evidence>
<feature type="transmembrane region" description="Helical" evidence="1">
    <location>
        <begin position="171"/>
        <end position="190"/>
    </location>
</feature>
<dbReference type="EMBL" id="CP045851">
    <property type="protein sequence ID" value="QGG96657.1"/>
    <property type="molecule type" value="Genomic_DNA"/>
</dbReference>
<evidence type="ECO:0000259" key="2">
    <source>
        <dbReference type="Pfam" id="PF01757"/>
    </source>
</evidence>
<proteinExistence type="predicted"/>
<feature type="transmembrane region" description="Helical" evidence="1">
    <location>
        <begin position="343"/>
        <end position="362"/>
    </location>
</feature>
<feature type="transmembrane region" description="Helical" evidence="1">
    <location>
        <begin position="196"/>
        <end position="214"/>
    </location>
</feature>
<name>A0A5Q2RR84_9ACTN</name>
<keyword evidence="1" id="KW-0812">Transmembrane</keyword>
<feature type="transmembrane region" description="Helical" evidence="1">
    <location>
        <begin position="260"/>
        <end position="280"/>
    </location>
</feature>
<feature type="domain" description="Acyltransferase 3" evidence="2">
    <location>
        <begin position="21"/>
        <end position="363"/>
    </location>
</feature>
<evidence type="ECO:0000256" key="1">
    <source>
        <dbReference type="SAM" id="Phobius"/>
    </source>
</evidence>
<dbReference type="KEGG" id="atq:GH723_16995"/>
<keyword evidence="1" id="KW-0472">Membrane</keyword>